<gene>
    <name evidence="1" type="ORF">SAMN05421753_104198</name>
</gene>
<keyword evidence="2" id="KW-1185">Reference proteome</keyword>
<organism evidence="1 2">
    <name type="scientific">Planctomicrobium piriforme</name>
    <dbReference type="NCBI Taxonomy" id="1576369"/>
    <lineage>
        <taxon>Bacteria</taxon>
        <taxon>Pseudomonadati</taxon>
        <taxon>Planctomycetota</taxon>
        <taxon>Planctomycetia</taxon>
        <taxon>Planctomycetales</taxon>
        <taxon>Planctomycetaceae</taxon>
        <taxon>Planctomicrobium</taxon>
    </lineage>
</organism>
<sequence length="85" mass="9754">MPKKIWEPQAISVAVKLHEVLATIELLEPKARQHMVALLDKISDAAPPVYIHEKYDPPLGIRWSKQERLICKAMSEIVKDPRSRT</sequence>
<evidence type="ECO:0000313" key="1">
    <source>
        <dbReference type="EMBL" id="SFH97638.1"/>
    </source>
</evidence>
<dbReference type="RefSeq" id="WP_092048587.1">
    <property type="nucleotide sequence ID" value="NZ_FOQD01000004.1"/>
</dbReference>
<accession>A0A1I3EF99</accession>
<dbReference type="AlphaFoldDB" id="A0A1I3EF99"/>
<reference evidence="2" key="1">
    <citation type="submission" date="2016-10" db="EMBL/GenBank/DDBJ databases">
        <authorList>
            <person name="Varghese N."/>
            <person name="Submissions S."/>
        </authorList>
    </citation>
    <scope>NUCLEOTIDE SEQUENCE [LARGE SCALE GENOMIC DNA]</scope>
    <source>
        <strain evidence="2">DSM 26348</strain>
    </source>
</reference>
<name>A0A1I3EF99_9PLAN</name>
<evidence type="ECO:0000313" key="2">
    <source>
        <dbReference type="Proteomes" id="UP000199518"/>
    </source>
</evidence>
<proteinExistence type="predicted"/>
<dbReference type="STRING" id="1576369.SAMN05421753_104198"/>
<protein>
    <submittedName>
        <fullName evidence="1">Uncharacterized protein</fullName>
    </submittedName>
</protein>
<dbReference type="Proteomes" id="UP000199518">
    <property type="component" value="Unassembled WGS sequence"/>
</dbReference>
<dbReference type="EMBL" id="FOQD01000004">
    <property type="protein sequence ID" value="SFH97638.1"/>
    <property type="molecule type" value="Genomic_DNA"/>
</dbReference>